<gene>
    <name evidence="1" type="ORF">H4W19_15420</name>
</gene>
<dbReference type="EMBL" id="CP060028">
    <property type="protein sequence ID" value="QND79702.1"/>
    <property type="molecule type" value="Genomic_DNA"/>
</dbReference>
<evidence type="ECO:0000313" key="2">
    <source>
        <dbReference type="Proteomes" id="UP000515506"/>
    </source>
</evidence>
<keyword evidence="2" id="KW-1185">Reference proteome</keyword>
<reference evidence="1 2" key="1">
    <citation type="submission" date="2020-08" db="EMBL/GenBank/DDBJ databases">
        <title>Streptomycin resistant and MDR strain, P. mexicana.</title>
        <authorList>
            <person name="Ganesh-kumar S."/>
            <person name="Zhe T."/>
            <person name="Yu Z."/>
            <person name="Min Y."/>
        </authorList>
    </citation>
    <scope>NUCLEOTIDE SEQUENCE [LARGE SCALE GENOMIC DNA]</scope>
    <source>
        <strain evidence="1 2">GTZY</strain>
    </source>
</reference>
<protein>
    <submittedName>
        <fullName evidence="1">Uncharacterized protein</fullName>
    </submittedName>
</protein>
<name>A0ABX6R8W7_PSEMX</name>
<dbReference type="Proteomes" id="UP000515506">
    <property type="component" value="Chromosome"/>
</dbReference>
<organism evidence="1 2">
    <name type="scientific">Pseudoxanthomonas mexicana</name>
    <dbReference type="NCBI Taxonomy" id="128785"/>
    <lineage>
        <taxon>Bacteria</taxon>
        <taxon>Pseudomonadati</taxon>
        <taxon>Pseudomonadota</taxon>
        <taxon>Gammaproteobacteria</taxon>
        <taxon>Lysobacterales</taxon>
        <taxon>Lysobacteraceae</taxon>
        <taxon>Pseudoxanthomonas</taxon>
    </lineage>
</organism>
<sequence length="149" mass="15879">MALCTLLPCAHAADVAIPAFDGHLLGSDVGEWTGRLEYVARDGARQTILEENILGIVNGASGVFAIGGLAHMSTNRGAIYRIDRRDDGTLSASVMVTLAGAPSQVRTHLDGTADFLVFEGWLGERQHFRCYRLADAAVQPANTCTPPAR</sequence>
<evidence type="ECO:0000313" key="1">
    <source>
        <dbReference type="EMBL" id="QND79702.1"/>
    </source>
</evidence>
<accession>A0ABX6R8W7</accession>
<proteinExistence type="predicted"/>
<dbReference type="RefSeq" id="WP_185895022.1">
    <property type="nucleotide sequence ID" value="NZ_CP060028.1"/>
</dbReference>